<dbReference type="CDD" id="cd00165">
    <property type="entry name" value="S4"/>
    <property type="match status" value="1"/>
</dbReference>
<evidence type="ECO:0000256" key="7">
    <source>
        <dbReference type="ARBA" id="ARBA00022917"/>
    </source>
</evidence>
<evidence type="ECO:0000256" key="5">
    <source>
        <dbReference type="ARBA" id="ARBA00022840"/>
    </source>
</evidence>
<dbReference type="FunFam" id="3.40.50.620:FF:000008">
    <property type="entry name" value="Tyrosine--tRNA ligase"/>
    <property type="match status" value="1"/>
</dbReference>
<evidence type="ECO:0000259" key="13">
    <source>
        <dbReference type="SMART" id="SM00363"/>
    </source>
</evidence>
<dbReference type="InterPro" id="IPR014729">
    <property type="entry name" value="Rossmann-like_a/b/a_fold"/>
</dbReference>
<dbReference type="PANTHER" id="PTHR11766">
    <property type="entry name" value="TYROSYL-TRNA SYNTHETASE"/>
    <property type="match status" value="1"/>
</dbReference>
<keyword evidence="7 11" id="KW-0648">Protein biosynthesis</keyword>
<dbReference type="EMBL" id="OBQC01000002">
    <property type="protein sequence ID" value="SOC36605.1"/>
    <property type="molecule type" value="Genomic_DNA"/>
</dbReference>
<dbReference type="GO" id="GO:0004831">
    <property type="term" value="F:tyrosine-tRNA ligase activity"/>
    <property type="evidence" value="ECO:0007669"/>
    <property type="project" value="UniProtKB-UniRule"/>
</dbReference>
<sequence>MANKLIEDLQWRGLLYQQTDAEGMEKLLNEEKVSLYVGVDPTADSMHIGHIVPLLTLRRFQQAGHRPILLVGGATGMIGDPSGRSEERNLLTEEQIARNVAGLKSQMERIFEFGEDGNGAQLVNNFDWVGKMSVIDFLRDYGKLINVNYMLAKDTIASRLDTGISFTEFSYTLIQGLDFNHLYDHYDVRIQVGGSDQWGNITTGLEVIRKTHDDNAKAFGITIPLVTKADGTKFGKTAGGAVWLDAEKTTPYEFYQFWINSADADVVKYLKIFTFLSREEIEALEVSVQEEPHLRKAQKALAEEMTRLIHGDEALETAKRITDALFSGDLKALSASEMKNAFKDVPSTELPKEDKNIVDVLVEANISSSKRQAREDVTNGAISINGEKITDLDYVVDSKDRLEDEFAIIRRGKKKYHMVKFNSIQQ</sequence>
<feature type="short sequence motif" description="'KMSKS' region" evidence="11">
    <location>
        <begin position="233"/>
        <end position="237"/>
    </location>
</feature>
<dbReference type="PANTHER" id="PTHR11766:SF0">
    <property type="entry name" value="TYROSINE--TRNA LIGASE, MITOCHONDRIAL"/>
    <property type="match status" value="1"/>
</dbReference>
<feature type="binding site" evidence="11">
    <location>
        <position position="171"/>
    </location>
    <ligand>
        <name>L-tyrosine</name>
        <dbReference type="ChEBI" id="CHEBI:58315"/>
    </ligand>
</feature>
<protein>
    <recommendedName>
        <fullName evidence="11">Tyrosine--tRNA ligase</fullName>
        <ecNumber evidence="11">6.1.1.1</ecNumber>
    </recommendedName>
    <alternativeName>
        <fullName evidence="11">Tyrosyl-tRNA synthetase</fullName>
        <shortName evidence="11">TyrRS</shortName>
    </alternativeName>
</protein>
<keyword evidence="5 11" id="KW-0067">ATP-binding</keyword>
<evidence type="ECO:0000256" key="12">
    <source>
        <dbReference type="PROSITE-ProRule" id="PRU00182"/>
    </source>
</evidence>
<comment type="function">
    <text evidence="11">Catalyzes the attachment of tyrosine to tRNA(Tyr) in a two-step reaction: tyrosine is first activated by ATP to form Tyr-AMP and then transferred to the acceptor end of tRNA(Tyr).</text>
</comment>
<dbReference type="PROSITE" id="PS00178">
    <property type="entry name" value="AA_TRNA_LIGASE_I"/>
    <property type="match status" value="1"/>
</dbReference>
<dbReference type="InterPro" id="IPR024107">
    <property type="entry name" value="Tyr-tRNA-ligase_bac_1"/>
</dbReference>
<dbReference type="GO" id="GO:0042803">
    <property type="term" value="F:protein homodimerization activity"/>
    <property type="evidence" value="ECO:0007669"/>
    <property type="project" value="UniProtKB-ARBA"/>
</dbReference>
<comment type="subunit">
    <text evidence="11">Homodimer.</text>
</comment>
<evidence type="ECO:0000256" key="1">
    <source>
        <dbReference type="ARBA" id="ARBA00004496"/>
    </source>
</evidence>
<keyword evidence="3 11" id="KW-0436">Ligase</keyword>
<dbReference type="Pfam" id="PF00579">
    <property type="entry name" value="tRNA-synt_1b"/>
    <property type="match status" value="1"/>
</dbReference>
<evidence type="ECO:0000256" key="3">
    <source>
        <dbReference type="ARBA" id="ARBA00022598"/>
    </source>
</evidence>
<keyword evidence="2 11" id="KW-0963">Cytoplasm</keyword>
<dbReference type="PRINTS" id="PR01040">
    <property type="entry name" value="TRNASYNTHTYR"/>
</dbReference>
<evidence type="ECO:0000256" key="8">
    <source>
        <dbReference type="ARBA" id="ARBA00023146"/>
    </source>
</evidence>
<reference evidence="15" key="1">
    <citation type="submission" date="2017-08" db="EMBL/GenBank/DDBJ databases">
        <authorList>
            <person name="Varghese N."/>
            <person name="Submissions S."/>
        </authorList>
    </citation>
    <scope>NUCLEOTIDE SEQUENCE [LARGE SCALE GENOMIC DNA]</scope>
    <source>
        <strain evidence="15">JC23</strain>
    </source>
</reference>
<dbReference type="Gene3D" id="1.10.240.10">
    <property type="entry name" value="Tyrosyl-Transfer RNA Synthetase"/>
    <property type="match status" value="1"/>
</dbReference>
<accession>A0A285U3V8</accession>
<dbReference type="Proteomes" id="UP000219252">
    <property type="component" value="Unassembled WGS sequence"/>
</dbReference>
<evidence type="ECO:0000256" key="4">
    <source>
        <dbReference type="ARBA" id="ARBA00022741"/>
    </source>
</evidence>
<dbReference type="SMART" id="SM00363">
    <property type="entry name" value="S4"/>
    <property type="match status" value="1"/>
</dbReference>
<dbReference type="Pfam" id="PF22421">
    <property type="entry name" value="SYY_C-terminal"/>
    <property type="match status" value="1"/>
</dbReference>
<dbReference type="InterPro" id="IPR002305">
    <property type="entry name" value="aa-tRNA-synth_Ic"/>
</dbReference>
<dbReference type="OrthoDB" id="9804243at2"/>
<dbReference type="Gene3D" id="3.10.290.10">
    <property type="entry name" value="RNA-binding S4 domain"/>
    <property type="match status" value="1"/>
</dbReference>
<proteinExistence type="inferred from homology"/>
<dbReference type="SUPFAM" id="SSF55174">
    <property type="entry name" value="Alpha-L RNA-binding motif"/>
    <property type="match status" value="1"/>
</dbReference>
<keyword evidence="6 12" id="KW-0694">RNA-binding</keyword>
<feature type="binding site" evidence="11">
    <location>
        <position position="36"/>
    </location>
    <ligand>
        <name>L-tyrosine</name>
        <dbReference type="ChEBI" id="CHEBI:58315"/>
    </ligand>
</feature>
<evidence type="ECO:0000256" key="2">
    <source>
        <dbReference type="ARBA" id="ARBA00022490"/>
    </source>
</evidence>
<feature type="domain" description="RNA-binding S4" evidence="13">
    <location>
        <begin position="356"/>
        <end position="417"/>
    </location>
</feature>
<dbReference type="GO" id="GO:0005829">
    <property type="term" value="C:cytosol"/>
    <property type="evidence" value="ECO:0007669"/>
    <property type="project" value="TreeGrafter"/>
</dbReference>
<keyword evidence="8 11" id="KW-0030">Aminoacyl-tRNA synthetase</keyword>
<dbReference type="HAMAP" id="MF_02006">
    <property type="entry name" value="Tyr_tRNA_synth_type1"/>
    <property type="match status" value="1"/>
</dbReference>
<dbReference type="InterPro" id="IPR024088">
    <property type="entry name" value="Tyr-tRNA-ligase_bac-type"/>
</dbReference>
<dbReference type="InterPro" id="IPR001412">
    <property type="entry name" value="aa-tRNA-synth_I_CS"/>
</dbReference>
<dbReference type="AlphaFoldDB" id="A0A285U3V8"/>
<dbReference type="GO" id="GO:0006437">
    <property type="term" value="P:tyrosyl-tRNA aminoacylation"/>
    <property type="evidence" value="ECO:0007669"/>
    <property type="project" value="UniProtKB-UniRule"/>
</dbReference>
<dbReference type="PROSITE" id="PS50889">
    <property type="entry name" value="S4"/>
    <property type="match status" value="1"/>
</dbReference>
<dbReference type="InterPro" id="IPR054608">
    <property type="entry name" value="SYY-like_C"/>
</dbReference>
<comment type="subcellular location">
    <subcellularLocation>
        <location evidence="1 11">Cytoplasm</location>
    </subcellularLocation>
</comment>
<comment type="catalytic activity">
    <reaction evidence="9 11">
        <text>tRNA(Tyr) + L-tyrosine + ATP = L-tyrosyl-tRNA(Tyr) + AMP + diphosphate + H(+)</text>
        <dbReference type="Rhea" id="RHEA:10220"/>
        <dbReference type="Rhea" id="RHEA-COMP:9706"/>
        <dbReference type="Rhea" id="RHEA-COMP:9707"/>
        <dbReference type="ChEBI" id="CHEBI:15378"/>
        <dbReference type="ChEBI" id="CHEBI:30616"/>
        <dbReference type="ChEBI" id="CHEBI:33019"/>
        <dbReference type="ChEBI" id="CHEBI:58315"/>
        <dbReference type="ChEBI" id="CHEBI:78442"/>
        <dbReference type="ChEBI" id="CHEBI:78536"/>
        <dbReference type="ChEBI" id="CHEBI:456215"/>
        <dbReference type="EC" id="6.1.1.1"/>
    </reaction>
</comment>
<keyword evidence="15" id="KW-1185">Reference proteome</keyword>
<evidence type="ECO:0000256" key="6">
    <source>
        <dbReference type="ARBA" id="ARBA00022884"/>
    </source>
</evidence>
<evidence type="ECO:0000256" key="10">
    <source>
        <dbReference type="ARBA" id="ARBA00060965"/>
    </source>
</evidence>
<evidence type="ECO:0000313" key="14">
    <source>
        <dbReference type="EMBL" id="SOC36605.1"/>
    </source>
</evidence>
<dbReference type="GO" id="GO:0003723">
    <property type="term" value="F:RNA binding"/>
    <property type="evidence" value="ECO:0007669"/>
    <property type="project" value="UniProtKB-KW"/>
</dbReference>
<dbReference type="InterPro" id="IPR036986">
    <property type="entry name" value="S4_RNA-bd_sf"/>
</dbReference>
<feature type="binding site" evidence="11">
    <location>
        <position position="175"/>
    </location>
    <ligand>
        <name>L-tyrosine</name>
        <dbReference type="ChEBI" id="CHEBI:58315"/>
    </ligand>
</feature>
<organism evidence="14 15">
    <name type="scientific">Ureibacillus acetophenoni</name>
    <dbReference type="NCBI Taxonomy" id="614649"/>
    <lineage>
        <taxon>Bacteria</taxon>
        <taxon>Bacillati</taxon>
        <taxon>Bacillota</taxon>
        <taxon>Bacilli</taxon>
        <taxon>Bacillales</taxon>
        <taxon>Caryophanaceae</taxon>
        <taxon>Ureibacillus</taxon>
    </lineage>
</organism>
<dbReference type="NCBIfam" id="TIGR00234">
    <property type="entry name" value="tyrS"/>
    <property type="match status" value="1"/>
</dbReference>
<dbReference type="InterPro" id="IPR002307">
    <property type="entry name" value="Tyr-tRNA-ligase"/>
</dbReference>
<evidence type="ECO:0000313" key="15">
    <source>
        <dbReference type="Proteomes" id="UP000219252"/>
    </source>
</evidence>
<dbReference type="FunFam" id="1.10.240.10:FF:000001">
    <property type="entry name" value="Tyrosine--tRNA ligase"/>
    <property type="match status" value="1"/>
</dbReference>
<keyword evidence="4 11" id="KW-0547">Nucleotide-binding</keyword>
<evidence type="ECO:0000256" key="11">
    <source>
        <dbReference type="HAMAP-Rule" id="MF_02006"/>
    </source>
</evidence>
<name>A0A285U3V8_9BACL</name>
<dbReference type="InterPro" id="IPR002942">
    <property type="entry name" value="S4_RNA-bd"/>
</dbReference>
<dbReference type="EC" id="6.1.1.1" evidence="11"/>
<feature type="binding site" evidence="11">
    <location>
        <position position="236"/>
    </location>
    <ligand>
        <name>ATP</name>
        <dbReference type="ChEBI" id="CHEBI:30616"/>
    </ligand>
</feature>
<gene>
    <name evidence="11" type="primary">tyrS</name>
    <name evidence="14" type="ORF">SAMN05877842_102531</name>
</gene>
<evidence type="ECO:0000256" key="9">
    <source>
        <dbReference type="ARBA" id="ARBA00048248"/>
    </source>
</evidence>
<dbReference type="SUPFAM" id="SSF52374">
    <property type="entry name" value="Nucleotidylyl transferase"/>
    <property type="match status" value="1"/>
</dbReference>
<comment type="similarity">
    <text evidence="10 11">Belongs to the class-I aminoacyl-tRNA synthetase family. TyrS type 1 subfamily.</text>
</comment>
<dbReference type="RefSeq" id="WP_097148576.1">
    <property type="nucleotide sequence ID" value="NZ_OBQC01000002.1"/>
</dbReference>
<dbReference type="Gene3D" id="3.40.50.620">
    <property type="entry name" value="HUPs"/>
    <property type="match status" value="1"/>
</dbReference>
<feature type="short sequence motif" description="'HIGH' region" evidence="11">
    <location>
        <begin position="41"/>
        <end position="50"/>
    </location>
</feature>
<dbReference type="CDD" id="cd00805">
    <property type="entry name" value="TyrRS_core"/>
    <property type="match status" value="1"/>
</dbReference>
<dbReference type="GO" id="GO:0005524">
    <property type="term" value="F:ATP binding"/>
    <property type="evidence" value="ECO:0007669"/>
    <property type="project" value="UniProtKB-UniRule"/>
</dbReference>